<feature type="domain" description="Magnesium chelatase ChlI-like catalytic" evidence="1">
    <location>
        <begin position="202"/>
        <end position="405"/>
    </location>
</feature>
<dbReference type="InterPro" id="IPR025158">
    <property type="entry name" value="Mg_chelat-rel_C"/>
</dbReference>
<name>A0A3D8J788_9HELI</name>
<dbReference type="InterPro" id="IPR000523">
    <property type="entry name" value="Mg_chelatse_chII-like_cat_dom"/>
</dbReference>
<comment type="caution">
    <text evidence="3">The sequence shown here is derived from an EMBL/GenBank/DDBJ whole genome shotgun (WGS) entry which is preliminary data.</text>
</comment>
<sequence>MVNKIYCATQDGLHASIIEVQSTFTRGLPAFNIIGLASSSIKESQYRVSSALTNLGIDLPPLKLTINLSPSDIPKSGSQFDLPIALLIAASKEVLVLDKWFAFGEVGLDGHIKNVPLIYPMLLDIALHFPHSRVLLPKEGERLFIKIPNLIMNFADDINEAMAVLRGEHNNNTCIKSEVDFDFSFLEIGEEKFYYNNEFPYDFNEVKEQDYAIYVALISVCGFHNILFEGSPGCGKSMIVKRMQYILPPLTLREMIESVKLQAFNQQTLEYQPKRNFRAPHQSASKSSILGSVSNAKVYPGEIALAHNGMIFFDELPYFKRDILEALREPLENNQLAVSRVHSKIIYDTSFLFAAAMNPCPCGNLLSTIKECHCKDSDIRNYRNHLSEPFLDRIDLYVQMREPEMQKQHTKNHFIIPLDSKNMQQMVFKVFRKQIERGQRDPKGNIIFNGKLSESEVERFCILDQSSQALLEQAKNRFGLSYRGEQKVKKVARTLADMQESQFIKREHLLEALSYRKV</sequence>
<dbReference type="NCBIfam" id="TIGR00368">
    <property type="entry name" value="YifB family Mg chelatase-like AAA ATPase"/>
    <property type="match status" value="1"/>
</dbReference>
<keyword evidence="4" id="KW-1185">Reference proteome</keyword>
<dbReference type="GO" id="GO:0005524">
    <property type="term" value="F:ATP binding"/>
    <property type="evidence" value="ECO:0007669"/>
    <property type="project" value="UniProtKB-KW"/>
</dbReference>
<dbReference type="Gene3D" id="3.30.230.10">
    <property type="match status" value="1"/>
</dbReference>
<dbReference type="Pfam" id="PF01078">
    <property type="entry name" value="Mg_chelatase"/>
    <property type="match status" value="1"/>
</dbReference>
<proteinExistence type="predicted"/>
<keyword evidence="3" id="KW-0547">Nucleotide-binding</keyword>
<evidence type="ECO:0000313" key="4">
    <source>
        <dbReference type="Proteomes" id="UP000256424"/>
    </source>
</evidence>
<evidence type="ECO:0000313" key="3">
    <source>
        <dbReference type="EMBL" id="RDU73349.1"/>
    </source>
</evidence>
<dbReference type="Pfam" id="PF13541">
    <property type="entry name" value="ChlI"/>
    <property type="match status" value="1"/>
</dbReference>
<keyword evidence="3" id="KW-0067">ATP-binding</keyword>
<organism evidence="3 4">
    <name type="scientific">Helicobacter aurati</name>
    <dbReference type="NCBI Taxonomy" id="137778"/>
    <lineage>
        <taxon>Bacteria</taxon>
        <taxon>Pseudomonadati</taxon>
        <taxon>Campylobacterota</taxon>
        <taxon>Epsilonproteobacteria</taxon>
        <taxon>Campylobacterales</taxon>
        <taxon>Helicobacteraceae</taxon>
        <taxon>Helicobacter</taxon>
    </lineage>
</organism>
<gene>
    <name evidence="3" type="ORF">CQA66_01395</name>
</gene>
<dbReference type="InterPro" id="IPR027417">
    <property type="entry name" value="P-loop_NTPase"/>
</dbReference>
<accession>A0A3D8J788</accession>
<evidence type="ECO:0000259" key="1">
    <source>
        <dbReference type="Pfam" id="PF01078"/>
    </source>
</evidence>
<dbReference type="InterPro" id="IPR004482">
    <property type="entry name" value="Mg_chelat-rel"/>
</dbReference>
<dbReference type="PROSITE" id="PS00676">
    <property type="entry name" value="SIGMA54_INTERACT_2"/>
    <property type="match status" value="1"/>
</dbReference>
<evidence type="ECO:0000259" key="2">
    <source>
        <dbReference type="Pfam" id="PF13335"/>
    </source>
</evidence>
<dbReference type="Gene3D" id="3.40.50.300">
    <property type="entry name" value="P-loop containing nucleotide triphosphate hydrolases"/>
    <property type="match status" value="1"/>
</dbReference>
<feature type="domain" description="Mg chelatase-related protein C-terminal" evidence="2">
    <location>
        <begin position="419"/>
        <end position="516"/>
    </location>
</feature>
<dbReference type="AlphaFoldDB" id="A0A3D8J788"/>
<dbReference type="InterPro" id="IPR045006">
    <property type="entry name" value="CHLI-like"/>
</dbReference>
<dbReference type="PANTHER" id="PTHR32039:SF7">
    <property type="entry name" value="COMPETENCE PROTEIN COMM"/>
    <property type="match status" value="1"/>
</dbReference>
<dbReference type="SUPFAM" id="SSF52540">
    <property type="entry name" value="P-loop containing nucleoside triphosphate hydrolases"/>
    <property type="match status" value="1"/>
</dbReference>
<protein>
    <submittedName>
        <fullName evidence="3">ATP-binding protein</fullName>
    </submittedName>
</protein>
<dbReference type="InterPro" id="IPR014721">
    <property type="entry name" value="Ribsml_uS5_D2-typ_fold_subgr"/>
</dbReference>
<dbReference type="Pfam" id="PF13335">
    <property type="entry name" value="Mg_chelatase_C"/>
    <property type="match status" value="1"/>
</dbReference>
<dbReference type="SUPFAM" id="SSF54211">
    <property type="entry name" value="Ribosomal protein S5 domain 2-like"/>
    <property type="match status" value="1"/>
</dbReference>
<dbReference type="RefSeq" id="WP_104762963.1">
    <property type="nucleotide sequence ID" value="NZ_FZPM01000012.1"/>
</dbReference>
<reference evidence="3 4" key="1">
    <citation type="submission" date="2018-04" db="EMBL/GenBank/DDBJ databases">
        <title>Novel Campyloabacter and Helicobacter Species and Strains.</title>
        <authorList>
            <person name="Mannion A.J."/>
            <person name="Shen Z."/>
            <person name="Fox J.G."/>
        </authorList>
    </citation>
    <scope>NUCLEOTIDE SEQUENCE [LARGE SCALE GENOMIC DNA]</scope>
    <source>
        <strain evidence="3 4">MIT 97-5075</strain>
    </source>
</reference>
<dbReference type="EMBL" id="NXLW01000002">
    <property type="protein sequence ID" value="RDU73349.1"/>
    <property type="molecule type" value="Genomic_DNA"/>
</dbReference>
<dbReference type="InterPro" id="IPR025943">
    <property type="entry name" value="Sigma_54_int_dom_ATP-bd_2"/>
</dbReference>
<dbReference type="Proteomes" id="UP000256424">
    <property type="component" value="Unassembled WGS sequence"/>
</dbReference>
<dbReference type="InterPro" id="IPR020568">
    <property type="entry name" value="Ribosomal_Su5_D2-typ_SF"/>
</dbReference>
<dbReference type="PANTHER" id="PTHR32039">
    <property type="entry name" value="MAGNESIUM-CHELATASE SUBUNIT CHLI"/>
    <property type="match status" value="1"/>
</dbReference>
<dbReference type="OrthoDB" id="9813147at2"/>